<sequence>MFTFTAFCLDIELVLEASLVMPLMPVSPESPEPTMVVDSPCRAQPWWPQWWFQPQSLPWPQPRLRWFQWFQWSLPPSM</sequence>
<organism evidence="1 2">
    <name type="scientific">Saccharothrix carnea</name>
    <dbReference type="NCBI Taxonomy" id="1280637"/>
    <lineage>
        <taxon>Bacteria</taxon>
        <taxon>Bacillati</taxon>
        <taxon>Actinomycetota</taxon>
        <taxon>Actinomycetes</taxon>
        <taxon>Pseudonocardiales</taxon>
        <taxon>Pseudonocardiaceae</taxon>
        <taxon>Saccharothrix</taxon>
    </lineage>
</organism>
<keyword evidence="2" id="KW-1185">Reference proteome</keyword>
<comment type="caution">
    <text evidence="1">The sequence shown here is derived from an EMBL/GenBank/DDBJ whole genome shotgun (WGS) entry which is preliminary data.</text>
</comment>
<evidence type="ECO:0000313" key="2">
    <source>
        <dbReference type="Proteomes" id="UP000241118"/>
    </source>
</evidence>
<dbReference type="AlphaFoldDB" id="A0A2P8HZC3"/>
<evidence type="ECO:0000313" key="1">
    <source>
        <dbReference type="EMBL" id="PSL51545.1"/>
    </source>
</evidence>
<dbReference type="Proteomes" id="UP000241118">
    <property type="component" value="Unassembled WGS sequence"/>
</dbReference>
<dbReference type="EMBL" id="PYAX01000020">
    <property type="protein sequence ID" value="PSL51545.1"/>
    <property type="molecule type" value="Genomic_DNA"/>
</dbReference>
<reference evidence="1 2" key="1">
    <citation type="submission" date="2018-03" db="EMBL/GenBank/DDBJ databases">
        <title>Genomic Encyclopedia of Type Strains, Phase III (KMG-III): the genomes of soil and plant-associated and newly described type strains.</title>
        <authorList>
            <person name="Whitman W."/>
        </authorList>
    </citation>
    <scope>NUCLEOTIDE SEQUENCE [LARGE SCALE GENOMIC DNA]</scope>
    <source>
        <strain evidence="1 2">CGMCC 4.7097</strain>
    </source>
</reference>
<name>A0A2P8HZC3_SACCR</name>
<accession>A0A2P8HZC3</accession>
<protein>
    <submittedName>
        <fullName evidence="1">Uncharacterized protein</fullName>
    </submittedName>
</protein>
<gene>
    <name evidence="1" type="ORF">B0I31_12079</name>
</gene>
<proteinExistence type="predicted"/>